<dbReference type="Gene3D" id="3.30.420.10">
    <property type="entry name" value="Ribonuclease H-like superfamily/Ribonuclease H"/>
    <property type="match status" value="1"/>
</dbReference>
<evidence type="ECO:0000313" key="1">
    <source>
        <dbReference type="EMBL" id="GFS29351.1"/>
    </source>
</evidence>
<dbReference type="Proteomes" id="UP000887013">
    <property type="component" value="Unassembled WGS sequence"/>
</dbReference>
<protein>
    <submittedName>
        <fullName evidence="1">Gag-Pol polyprotein</fullName>
    </submittedName>
</protein>
<keyword evidence="2" id="KW-1185">Reference proteome</keyword>
<sequence>MIDQHSRWPEEIPLRSLSAKATCDTLKEIFIRKGIPNVIASDIGTNFTSRLAKKFTKRFDCIPRSLVLDMQRRMDSRRGITIY</sequence>
<dbReference type="GO" id="GO:0003676">
    <property type="term" value="F:nucleic acid binding"/>
    <property type="evidence" value="ECO:0007669"/>
    <property type="project" value="InterPro"/>
</dbReference>
<dbReference type="SUPFAM" id="SSF53098">
    <property type="entry name" value="Ribonuclease H-like"/>
    <property type="match status" value="1"/>
</dbReference>
<proteinExistence type="predicted"/>
<reference evidence="1" key="1">
    <citation type="submission" date="2020-08" db="EMBL/GenBank/DDBJ databases">
        <title>Multicomponent nature underlies the extraordinary mechanical properties of spider dragline silk.</title>
        <authorList>
            <person name="Kono N."/>
            <person name="Nakamura H."/>
            <person name="Mori M."/>
            <person name="Yoshida Y."/>
            <person name="Ohtoshi R."/>
            <person name="Malay A.D."/>
            <person name="Moran D.A.P."/>
            <person name="Tomita M."/>
            <person name="Numata K."/>
            <person name="Arakawa K."/>
        </authorList>
    </citation>
    <scope>NUCLEOTIDE SEQUENCE</scope>
</reference>
<evidence type="ECO:0000313" key="2">
    <source>
        <dbReference type="Proteomes" id="UP000887013"/>
    </source>
</evidence>
<gene>
    <name evidence="1" type="primary">gag-pol_33</name>
    <name evidence="1" type="ORF">NPIL_586351</name>
</gene>
<dbReference type="InterPro" id="IPR036397">
    <property type="entry name" value="RNaseH_sf"/>
</dbReference>
<dbReference type="AlphaFoldDB" id="A0A8X6JQD6"/>
<dbReference type="InterPro" id="IPR012337">
    <property type="entry name" value="RNaseH-like_sf"/>
</dbReference>
<dbReference type="OrthoDB" id="6428694at2759"/>
<comment type="caution">
    <text evidence="1">The sequence shown here is derived from an EMBL/GenBank/DDBJ whole genome shotgun (WGS) entry which is preliminary data.</text>
</comment>
<dbReference type="InterPro" id="IPR050951">
    <property type="entry name" value="Retrovirus_Pol_polyprotein"/>
</dbReference>
<dbReference type="PANTHER" id="PTHR37984">
    <property type="entry name" value="PROTEIN CBG26694"/>
    <property type="match status" value="1"/>
</dbReference>
<dbReference type="EMBL" id="BMAW01087367">
    <property type="protein sequence ID" value="GFS29351.1"/>
    <property type="molecule type" value="Genomic_DNA"/>
</dbReference>
<dbReference type="PANTHER" id="PTHR37984:SF5">
    <property type="entry name" value="PROTEIN NYNRIN-LIKE"/>
    <property type="match status" value="1"/>
</dbReference>
<accession>A0A8X6JQD6</accession>
<organism evidence="1 2">
    <name type="scientific">Nephila pilipes</name>
    <name type="common">Giant wood spider</name>
    <name type="synonym">Nephila maculata</name>
    <dbReference type="NCBI Taxonomy" id="299642"/>
    <lineage>
        <taxon>Eukaryota</taxon>
        <taxon>Metazoa</taxon>
        <taxon>Ecdysozoa</taxon>
        <taxon>Arthropoda</taxon>
        <taxon>Chelicerata</taxon>
        <taxon>Arachnida</taxon>
        <taxon>Araneae</taxon>
        <taxon>Araneomorphae</taxon>
        <taxon>Entelegynae</taxon>
        <taxon>Araneoidea</taxon>
        <taxon>Nephilidae</taxon>
        <taxon>Nephila</taxon>
    </lineage>
</organism>
<name>A0A8X6JQD6_NEPPI</name>